<evidence type="ECO:0000313" key="1">
    <source>
        <dbReference type="EMBL" id="KAH0883831.1"/>
    </source>
</evidence>
<comment type="caution">
    <text evidence="1">The sequence shown here is derived from an EMBL/GenBank/DDBJ whole genome shotgun (WGS) entry which is preliminary data.</text>
</comment>
<gene>
    <name evidence="1" type="ORF">HID58_059927</name>
</gene>
<dbReference type="EMBL" id="JAGKQM010000014">
    <property type="protein sequence ID" value="KAH0883831.1"/>
    <property type="molecule type" value="Genomic_DNA"/>
</dbReference>
<accession>A0ABQ7ZUB0</accession>
<protein>
    <submittedName>
        <fullName evidence="1">Uncharacterized protein</fullName>
    </submittedName>
</protein>
<keyword evidence="2" id="KW-1185">Reference proteome</keyword>
<proteinExistence type="predicted"/>
<organism evidence="1 2">
    <name type="scientific">Brassica napus</name>
    <name type="common">Rape</name>
    <dbReference type="NCBI Taxonomy" id="3708"/>
    <lineage>
        <taxon>Eukaryota</taxon>
        <taxon>Viridiplantae</taxon>
        <taxon>Streptophyta</taxon>
        <taxon>Embryophyta</taxon>
        <taxon>Tracheophyta</taxon>
        <taxon>Spermatophyta</taxon>
        <taxon>Magnoliopsida</taxon>
        <taxon>eudicotyledons</taxon>
        <taxon>Gunneridae</taxon>
        <taxon>Pentapetalae</taxon>
        <taxon>rosids</taxon>
        <taxon>malvids</taxon>
        <taxon>Brassicales</taxon>
        <taxon>Brassicaceae</taxon>
        <taxon>Brassiceae</taxon>
        <taxon>Brassica</taxon>
    </lineage>
</organism>
<reference evidence="1 2" key="1">
    <citation type="submission" date="2021-05" db="EMBL/GenBank/DDBJ databases">
        <title>Genome Assembly of Synthetic Allotetraploid Brassica napus Reveals Homoeologous Exchanges between Subgenomes.</title>
        <authorList>
            <person name="Davis J.T."/>
        </authorList>
    </citation>
    <scope>NUCLEOTIDE SEQUENCE [LARGE SCALE GENOMIC DNA]</scope>
    <source>
        <strain evidence="2">cv. Da-Ae</strain>
        <tissue evidence="1">Seedling</tissue>
    </source>
</reference>
<name>A0ABQ7ZUB0_BRANA</name>
<sequence>MIGDVWPGEWAVILDSIQTRGLDQIDLQTCFNGHVFGLSEDGRVDVVVPLIPMAWKWIIRKNHHDETLPPWWGLFRVGRKFDGEVGSVCIKGDASSHTPNACAAPNFNLFFWRFSGSMNRVEECMGQDPGNLRGRVLARLRIRGMRRFNKTRRPKLRILMLDPAGLACAS</sequence>
<dbReference type="Proteomes" id="UP000824890">
    <property type="component" value="Unassembled WGS sequence"/>
</dbReference>
<evidence type="ECO:0000313" key="2">
    <source>
        <dbReference type="Proteomes" id="UP000824890"/>
    </source>
</evidence>